<dbReference type="HOGENOM" id="CLU_2360074_0_0_1"/>
<evidence type="ECO:0000313" key="1">
    <source>
        <dbReference type="EMBL" id="KIK00038.1"/>
    </source>
</evidence>
<protein>
    <submittedName>
        <fullName evidence="1">Uncharacterized protein</fullName>
    </submittedName>
</protein>
<gene>
    <name evidence="1" type="ORF">K443DRAFT_679513</name>
</gene>
<name>A0A0C9XVS4_9AGAR</name>
<keyword evidence="2" id="KW-1185">Reference proteome</keyword>
<dbReference type="Proteomes" id="UP000054477">
    <property type="component" value="Unassembled WGS sequence"/>
</dbReference>
<accession>A0A0C9XVS4</accession>
<sequence>MAFKLCVDTGTDTGVGFSPLAGNTSTRQIWHFRQTYPITLIRANPTHDSHLQLTSWAASYQLISLACRTFPYIVPLFTFLEQKMTQSNATFVLSPL</sequence>
<dbReference type="AlphaFoldDB" id="A0A0C9XVS4"/>
<dbReference type="EMBL" id="KN838634">
    <property type="protein sequence ID" value="KIK00038.1"/>
    <property type="molecule type" value="Genomic_DNA"/>
</dbReference>
<reference evidence="2" key="2">
    <citation type="submission" date="2015-01" db="EMBL/GenBank/DDBJ databases">
        <title>Evolutionary Origins and Diversification of the Mycorrhizal Mutualists.</title>
        <authorList>
            <consortium name="DOE Joint Genome Institute"/>
            <consortium name="Mycorrhizal Genomics Consortium"/>
            <person name="Kohler A."/>
            <person name="Kuo A."/>
            <person name="Nagy L.G."/>
            <person name="Floudas D."/>
            <person name="Copeland A."/>
            <person name="Barry K.W."/>
            <person name="Cichocki N."/>
            <person name="Veneault-Fourrey C."/>
            <person name="LaButti K."/>
            <person name="Lindquist E.A."/>
            <person name="Lipzen A."/>
            <person name="Lundell T."/>
            <person name="Morin E."/>
            <person name="Murat C."/>
            <person name="Riley R."/>
            <person name="Ohm R."/>
            <person name="Sun H."/>
            <person name="Tunlid A."/>
            <person name="Henrissat B."/>
            <person name="Grigoriev I.V."/>
            <person name="Hibbett D.S."/>
            <person name="Martin F."/>
        </authorList>
    </citation>
    <scope>NUCLEOTIDE SEQUENCE [LARGE SCALE GENOMIC DNA]</scope>
    <source>
        <strain evidence="2">LaAM-08-1</strain>
    </source>
</reference>
<organism evidence="1 2">
    <name type="scientific">Laccaria amethystina LaAM-08-1</name>
    <dbReference type="NCBI Taxonomy" id="1095629"/>
    <lineage>
        <taxon>Eukaryota</taxon>
        <taxon>Fungi</taxon>
        <taxon>Dikarya</taxon>
        <taxon>Basidiomycota</taxon>
        <taxon>Agaricomycotina</taxon>
        <taxon>Agaricomycetes</taxon>
        <taxon>Agaricomycetidae</taxon>
        <taxon>Agaricales</taxon>
        <taxon>Agaricineae</taxon>
        <taxon>Hydnangiaceae</taxon>
        <taxon>Laccaria</taxon>
    </lineage>
</organism>
<reference evidence="1 2" key="1">
    <citation type="submission" date="2014-04" db="EMBL/GenBank/DDBJ databases">
        <authorList>
            <consortium name="DOE Joint Genome Institute"/>
            <person name="Kuo A."/>
            <person name="Kohler A."/>
            <person name="Nagy L.G."/>
            <person name="Floudas D."/>
            <person name="Copeland A."/>
            <person name="Barry K.W."/>
            <person name="Cichocki N."/>
            <person name="Veneault-Fourrey C."/>
            <person name="LaButti K."/>
            <person name="Lindquist E.A."/>
            <person name="Lipzen A."/>
            <person name="Lundell T."/>
            <person name="Morin E."/>
            <person name="Murat C."/>
            <person name="Sun H."/>
            <person name="Tunlid A."/>
            <person name="Henrissat B."/>
            <person name="Grigoriev I.V."/>
            <person name="Hibbett D.S."/>
            <person name="Martin F."/>
            <person name="Nordberg H.P."/>
            <person name="Cantor M.N."/>
            <person name="Hua S.X."/>
        </authorList>
    </citation>
    <scope>NUCLEOTIDE SEQUENCE [LARGE SCALE GENOMIC DNA]</scope>
    <source>
        <strain evidence="1 2">LaAM-08-1</strain>
    </source>
</reference>
<evidence type="ECO:0000313" key="2">
    <source>
        <dbReference type="Proteomes" id="UP000054477"/>
    </source>
</evidence>
<proteinExistence type="predicted"/>